<dbReference type="InterPro" id="IPR029058">
    <property type="entry name" value="AB_hydrolase_fold"/>
</dbReference>
<evidence type="ECO:0000256" key="1">
    <source>
        <dbReference type="ARBA" id="ARBA00001957"/>
    </source>
</evidence>
<dbReference type="PROSITE" id="PS50075">
    <property type="entry name" value="CARRIER"/>
    <property type="match status" value="3"/>
</dbReference>
<evidence type="ECO:0000256" key="2">
    <source>
        <dbReference type="ARBA" id="ARBA00022450"/>
    </source>
</evidence>
<dbReference type="CDD" id="cd19531">
    <property type="entry name" value="LCL_NRPS-like"/>
    <property type="match status" value="2"/>
</dbReference>
<evidence type="ECO:0000313" key="5">
    <source>
        <dbReference type="EMBL" id="WQG89864.1"/>
    </source>
</evidence>
<gene>
    <name evidence="5" type="ORF">SR876_00015</name>
</gene>
<dbReference type="InterPro" id="IPR023213">
    <property type="entry name" value="CAT-like_dom_sf"/>
</dbReference>
<dbReference type="InterPro" id="IPR010071">
    <property type="entry name" value="AA_adenyl_dom"/>
</dbReference>
<dbReference type="Gene3D" id="1.10.1200.10">
    <property type="entry name" value="ACP-like"/>
    <property type="match status" value="3"/>
</dbReference>
<dbReference type="InterPro" id="IPR045851">
    <property type="entry name" value="AMP-bd_C_sf"/>
</dbReference>
<dbReference type="InterPro" id="IPR020845">
    <property type="entry name" value="AMP-binding_CS"/>
</dbReference>
<dbReference type="NCBIfam" id="TIGR01733">
    <property type="entry name" value="AA-adenyl-dom"/>
    <property type="match status" value="2"/>
</dbReference>
<dbReference type="InterPro" id="IPR001242">
    <property type="entry name" value="Condensation_dom"/>
</dbReference>
<dbReference type="PANTHER" id="PTHR45527">
    <property type="entry name" value="NONRIBOSOMAL PEPTIDE SYNTHETASE"/>
    <property type="match status" value="1"/>
</dbReference>
<accession>A0ABZ0XHR8</accession>
<dbReference type="InterPro" id="IPR006162">
    <property type="entry name" value="Ppantetheine_attach_site"/>
</dbReference>
<evidence type="ECO:0000259" key="4">
    <source>
        <dbReference type="PROSITE" id="PS50075"/>
    </source>
</evidence>
<proteinExistence type="predicted"/>
<dbReference type="NCBIfam" id="NF003417">
    <property type="entry name" value="PRK04813.1"/>
    <property type="match status" value="3"/>
</dbReference>
<feature type="domain" description="Carrier" evidence="4">
    <location>
        <begin position="2623"/>
        <end position="2698"/>
    </location>
</feature>
<sequence length="2948" mass="329807">MNNKLIHTLIEQRIGEYANRIALSGYGLRLTYEALNSYANQLSHGLLSFDCGNESTVGVYAGGGPLQVVALLACFKAGAVYVPMSADQAAQQLLQVMEDTGMKAIITTATHVAGLQQFLTRHGVKVATLMVIDNPAAAVLPLTVYHQDQKEHPVFSTSNVDLSYSEFNSAYVFYTSGSTGRSKGIIGSHTSLSHYIHWHQREWGIDGSFRISQLAPMTFDASLKDILTGLIGGATICMPESNIKNNPALLVEWLRSEEITLLQTVPSVFRLITGSLQESGQPFTALRYVVLAGERLYGRDVLNWKAANGTAARLSNLYGLTETTILKTCFHIDHWDWQAGEVLPVGLPVSNTMIAVVNNNSLCISGEIGEVYIKSPFISKGYTDPLLNEHHLVQNPLESNETDLVWRTGDLGRYRSDGNLEILGRRDEQVKINGVRIELEHVRSVLLQQKGIMRAELVVHTTEDFQQDLICYYTGDRYMPEQLRALLAADLNPSLLPVYYVWMDSFPLNMNGKVDKKALPKPMEILLKAGHEEPRPGLEEQLANVWRSVLGVSVIGREDNFFNAGGSSLKAIQVVTRVYKELDVQLTIADIFGNPVLRKLAEFIGQKHIDAYSAIPRAGERDSYPLSNSQKRLWLLSQLPEQSVAYNIVPVYKIRGMLDIAALAGAFQRLFERHESLRTVFFLQGEELLQRILPVDASGTGLVVRSFTGTNTEAQAYEQAARIAAEPFDLTNGPLFRTELLKIAKKEYLLILSIHHIISDEWSMGVMLREIINSYNALSEGNEPKFEALPIQYKDYAVWQQSALSEQLFSHHRQYWLKQFEGDLPVLDLPLDYTRSTEKLHQGAVLRSCFVENDSQAFQQLLQEKELTPFIGLSALVNILLYRYTGQSDLITGTPVAGRDHPDLENQIGYYLNTLALRNHITGEDSFMEVLERVKATIINAYAHQSYPFDLLVEELGLGRDPGRSPLFDVMVVWQNGQQAETLPDLDDLEIENVHLHDVVSKFDLTFFFEINKGIIDFQIEYDTALFRKERIEQMAAHLKELLHTVLQTPMAAVKVLQYIPATEQHLVLHTFNNTNFDWQLNPPDLVSCFAKQVSLNPNKTALIRDGKILSFRELNALSNQLADRLRKAHGVKRNQLIGISTARNEFLMIGILGILKAGGAYVPLDPVYPADRLNYIIEDSKLDLVLTDDATQLFNNTEVLDLSGEDVLSGYDPVDMPVLPEPADIAYVIYTSGSTGRPKGVILQHHAVINYISWANNYYFKPGKTYVFPVFTSISFDLTVTSLLGGLYRGDAVRLYPQTNLLDALDLMFREPGINALKITPAHIELLHSIGADLRDLEVIIVGGEELTSSHIARLSGMTSSDVRIFNEYGPTEATVGCVVAPVNVSADVRVIGTPIANMKIYILDEHQQLLPPGVPGELCIAGEGLAKGYLHNDVLTDERFISNPYGEGRLYRTGDIAGWTSTGEIIFYGRRDNQVKIRGYRIELGEIEESLISSGLLSQVVAAVYDAGTAKSVVAYYTADKPVAVDTLRIHLQGRLPQYMIPTHFMQLEQFSLTTNGKIDRMSLPAPLSRSKAYRAAGTATEKSIARIWEEVLGKERISLDDDFFEIGGHSLTAIQVNHRIARELSVKLNLRDIFTCSVLSQLVALVEASRQTFAGSIPRIAKQPDYELSHAQRRLWVINQLEDQSVAYNISMHYRLNGDVDLAALRAAFRYLVARHESLRTTFILEKGAPRQRILEAEECGIDLVFHDFSSFTSPVDYAIAHAADICEKVFDLEQGPLFRVELLRESPDSHLLVCCMHHIISDEWSVQVLVKEVISCYNSYVAGSVPTLAELPVQYKDYAGWQQQELAKKSFSQDRQYWLSLFEGELPVLELPADYPRPAVQKHRGALLRSNFTPEQSRMFRQIIQDKQVTPFMGILSLVAILLYRYSGQQDIIIGTPVTGRDHPDLEDQIGYYLNTLALRYQLEERDSFIHVLDQVRSTTIDAFSHQAYPFDLLIEELGVRRDMSRSPLFDVMVVWQKSEEGEEGADMKGLTGENLPVQQEVSKFDLTFFFVLVDGRMNFRIEYDTDIYSRARIERMATHMQCLLEEILQAPEKAIGHLNYIPEAEQVQLLKVFNETSKAWDLNRQDLVSCFVQQASLHPDETALVSEGKTFSFRELDSLSNQLADRLVGVHGITGNELIGISTTRNEYLVIGILGILKSGAGYVPLDPTHPADRLEYIIADSQLRLILTDNTTLSDEGRVAVLNLSEESTLNGYNAAGVAVKIHPEDIAYVIYTSGSTGRPKGVLVPHKGVVNVLCYIKEKLGVSMADRLVAITTYTFDMSVVELLLPLTMGCRLILAGNDVCNMPDQLSALLNSSEATILQATPGMWNLLLQSGWKGRAGLQVISGGEAMTEGLIRQLLHLTGRVWNMYGPTETTIFSTALEVTSTEQSPLIGRPLANTQLYILDGHQQLQPVGVPGELCIAGDGVAAGYLNNDLLTQDRFIVDPYGRGKLYRTGDIASWTADGEVVFYGRKDNQVKISGYRIELGEIEESLLSSGLLRQAIVTVYNKGTEKSLVAYYTVDKAVSAASVRSWLQTRLPQYMIPAYFMELEQLPLTGNGKIDRKSLPAPEALRQIYRAPETATEQTLARIWEDVLGKQQIGVDDNFFEIGGHSLRAIQVISRIFKAFHCRLTLGSFMQNPTIGAQAAILSATNRHHEPALIVAIDQHQAGRPALYLLPPLIGSPLVYKKIANTLSGCYNCYGLQDAGFDQAEKIDLTLNEKVRLFANQIIEHATEKKVRLMGFSYGATVAFEVAKMLEQEGFETTLLVIDRPVIKRRSFLGLKTASAEHEDINQFLDKIKMIDPAISYLNDITINWNNNIKLTEKYQQKGSIKGKLIAFKSKENMSKDFLSMEDWNEFTVNAFTHYYLSGDHYESLELDENIDKIYEALQQHDNIKEVIKAGL</sequence>
<dbReference type="CDD" id="cd05930">
    <property type="entry name" value="A_NRPS"/>
    <property type="match status" value="2"/>
</dbReference>
<dbReference type="SUPFAM" id="SSF47336">
    <property type="entry name" value="ACP-like"/>
    <property type="match status" value="3"/>
</dbReference>
<dbReference type="InterPro" id="IPR020806">
    <property type="entry name" value="PKS_PP-bd"/>
</dbReference>
<dbReference type="InterPro" id="IPR025110">
    <property type="entry name" value="AMP-bd_C"/>
</dbReference>
<keyword evidence="3" id="KW-0597">Phosphoprotein</keyword>
<dbReference type="Pfam" id="PF13193">
    <property type="entry name" value="AMP-binding_C"/>
    <property type="match status" value="1"/>
</dbReference>
<dbReference type="Pfam" id="PF00668">
    <property type="entry name" value="Condensation"/>
    <property type="match status" value="2"/>
</dbReference>
<dbReference type="InterPro" id="IPR000873">
    <property type="entry name" value="AMP-dep_synth/lig_dom"/>
</dbReference>
<feature type="domain" description="Carrier" evidence="4">
    <location>
        <begin position="1578"/>
        <end position="1653"/>
    </location>
</feature>
<evidence type="ECO:0000313" key="6">
    <source>
        <dbReference type="Proteomes" id="UP001326715"/>
    </source>
</evidence>
<reference evidence="5 6" key="1">
    <citation type="submission" date="2023-11" db="EMBL/GenBank/DDBJ databases">
        <title>MicrobeMod: A computational toolkit for identifying prokaryotic methylation and restriction-modification with nanopore sequencing.</title>
        <authorList>
            <person name="Crits-Christoph A."/>
            <person name="Kang S.C."/>
            <person name="Lee H."/>
            <person name="Ostrov N."/>
        </authorList>
    </citation>
    <scope>NUCLEOTIDE SEQUENCE [LARGE SCALE GENOMIC DNA]</scope>
    <source>
        <strain evidence="5 6">ATCC 23090</strain>
    </source>
</reference>
<dbReference type="PROSITE" id="PS00455">
    <property type="entry name" value="AMP_BINDING"/>
    <property type="match status" value="3"/>
</dbReference>
<dbReference type="SUPFAM" id="SSF56801">
    <property type="entry name" value="Acetyl-CoA synthetase-like"/>
    <property type="match status" value="3"/>
</dbReference>
<keyword evidence="6" id="KW-1185">Reference proteome</keyword>
<dbReference type="RefSeq" id="WP_322518507.1">
    <property type="nucleotide sequence ID" value="NZ_CP139972.1"/>
</dbReference>
<dbReference type="Gene3D" id="3.30.559.30">
    <property type="entry name" value="Nonribosomal peptide synthetase, condensation domain"/>
    <property type="match status" value="2"/>
</dbReference>
<dbReference type="SMART" id="SM00823">
    <property type="entry name" value="PKS_PP"/>
    <property type="match status" value="3"/>
</dbReference>
<dbReference type="Gene3D" id="3.30.559.10">
    <property type="entry name" value="Chloramphenicol acetyltransferase-like domain"/>
    <property type="match status" value="2"/>
</dbReference>
<dbReference type="EMBL" id="CP140154">
    <property type="protein sequence ID" value="WQG89864.1"/>
    <property type="molecule type" value="Genomic_DNA"/>
</dbReference>
<dbReference type="SUPFAM" id="SSF52777">
    <property type="entry name" value="CoA-dependent acyltransferases"/>
    <property type="match status" value="4"/>
</dbReference>
<dbReference type="InterPro" id="IPR009081">
    <property type="entry name" value="PP-bd_ACP"/>
</dbReference>
<evidence type="ECO:0000256" key="3">
    <source>
        <dbReference type="ARBA" id="ARBA00022553"/>
    </source>
</evidence>
<dbReference type="PANTHER" id="PTHR45527:SF1">
    <property type="entry name" value="FATTY ACID SYNTHASE"/>
    <property type="match status" value="1"/>
</dbReference>
<protein>
    <submittedName>
        <fullName evidence="5">Amino acid adenylation domain-containing protein</fullName>
    </submittedName>
</protein>
<dbReference type="Pfam" id="PF00550">
    <property type="entry name" value="PP-binding"/>
    <property type="match status" value="3"/>
</dbReference>
<organism evidence="5 6">
    <name type="scientific">Chitinophaga sancti</name>
    <dbReference type="NCBI Taxonomy" id="1004"/>
    <lineage>
        <taxon>Bacteria</taxon>
        <taxon>Pseudomonadati</taxon>
        <taxon>Bacteroidota</taxon>
        <taxon>Chitinophagia</taxon>
        <taxon>Chitinophagales</taxon>
        <taxon>Chitinophagaceae</taxon>
        <taxon>Chitinophaga</taxon>
    </lineage>
</organism>
<dbReference type="Gene3D" id="3.40.50.980">
    <property type="match status" value="4"/>
</dbReference>
<dbReference type="Proteomes" id="UP001326715">
    <property type="component" value="Chromosome"/>
</dbReference>
<dbReference type="SUPFAM" id="SSF53474">
    <property type="entry name" value="alpha/beta-Hydrolases"/>
    <property type="match status" value="1"/>
</dbReference>
<dbReference type="Pfam" id="PF00501">
    <property type="entry name" value="AMP-binding"/>
    <property type="match status" value="3"/>
</dbReference>
<dbReference type="Gene3D" id="2.30.38.10">
    <property type="entry name" value="Luciferase, Domain 3"/>
    <property type="match status" value="2"/>
</dbReference>
<comment type="cofactor">
    <cofactor evidence="1">
        <name>pantetheine 4'-phosphate</name>
        <dbReference type="ChEBI" id="CHEBI:47942"/>
    </cofactor>
</comment>
<name>A0ABZ0XHR8_9BACT</name>
<dbReference type="Gene3D" id="3.40.50.1820">
    <property type="entry name" value="alpha/beta hydrolase"/>
    <property type="match status" value="1"/>
</dbReference>
<keyword evidence="2" id="KW-0596">Phosphopantetheine</keyword>
<dbReference type="InterPro" id="IPR001031">
    <property type="entry name" value="Thioesterase"/>
</dbReference>
<dbReference type="Pfam" id="PF00975">
    <property type="entry name" value="Thioesterase"/>
    <property type="match status" value="1"/>
</dbReference>
<dbReference type="Gene3D" id="3.40.50.12780">
    <property type="entry name" value="N-terminal domain of ligase-like"/>
    <property type="match status" value="1"/>
</dbReference>
<dbReference type="InterPro" id="IPR042099">
    <property type="entry name" value="ANL_N_sf"/>
</dbReference>
<dbReference type="InterPro" id="IPR036736">
    <property type="entry name" value="ACP-like_sf"/>
</dbReference>
<feature type="domain" description="Carrier" evidence="4">
    <location>
        <begin position="533"/>
        <end position="608"/>
    </location>
</feature>
<dbReference type="Gene3D" id="3.30.300.30">
    <property type="match status" value="3"/>
</dbReference>
<dbReference type="PROSITE" id="PS00012">
    <property type="entry name" value="PHOSPHOPANTETHEINE"/>
    <property type="match status" value="1"/>
</dbReference>